<sequence length="1182" mass="138198">MKRRMEQLLNGRFEYEVPKLTLSDTQINLTTNEGENVRGELYVAAEDNRRIKGMTMSSNRRVLLAKEKFSGTTVCILYGLDVKGLSAGETVDAVITINSNLGEYQVPVHAEIKDDWIQTSRGAVDNLEAFIKLAESDYREAFRLYTSESFLKVLQGEDPGYESLYRGMSRNPVTYQHMEEFLIGTGKKEPVTLRLEKTEQTWDHLDTTVKDCLNLYKSTWGYTRMEVEVTGDFLEVEKKVITSEDFIGSVYGLEYLIRKEKLGSGRKYGQIRIKTVYGTYIYEVKASGNASYELSTRTYEKKGQAALATLYEKYLLGEIKQQEWKEASLKELENLRNLGCYYPKQQLTEAYIYEQTGDVANAMSVLWPLRELKFTREQMEEEAWYLALAVKTSVATEEQKMTAQARIENLYRMNPGSYPILKVLMETSEEYKQAPGRQMYMLEELFDLGCRSPFLYLAAYEKMETEAGYLKKLSPFMVQVLHYAARYGKLNEELTMRIGHLSEYVKNFQPVIYRLLVKCYEAYPGNDLVDHICKYIMKGQPAKSEYFRWYQLAVEADIRITRLYEYYIETMPQGFQSVLPQVIRMYFVYNNTLSSRKRASVYANVIRNKEADKTTYQNYRKAMEAFAQEALMEGRISEDYATIYQECIEDIATPALGEAMAKVMFSYRVYCDDPKIRSVIVCHGELKEEQSYPCTDGAAYIQLYTPDARILFEDEKRRRYATTVDYNIQKLMDEKPYLQSCMNLDIATPGLLLAVCGNDSRRQIGLSTLGCYQHVVEMSEFQEPYRHMVCRKILEYYAEHAGDDTLDSYLKKMDLVTFAKVDKVLLCEILIEKGMYATALDMISRYGYEGIKTESLMKLTSYLILDYDFVEQEELVYLAQYVFEQGLYNEVILIYLSDNLLGSVEQMALLWERMRGFQLDTYALEEEILLLSMFGRVYLRQGAAMLEQYVAQKGKEPVILAYISFWAYGYFLGKKETDPYIFQCLEQCCRRKQEVDRICHLALLKYYAELDTYTEEQEKLIDEILEECTENSLRFAFYRKFPARFTKPYQMDDKQFIQVQYPAGARVTIHYRLIRDKDTGENFKSEPMKNMYQGIFVKEFLLFYDEILEYYLTVELPDDTRQTEKKLLTMEESLQEGNTKYQLINQMLAGRKLGRREQTEKAMEQYLQREHFARKMFPVLHA</sequence>
<keyword evidence="4" id="KW-1185">Reference proteome</keyword>
<feature type="domain" description="DUF5717" evidence="2">
    <location>
        <begin position="1"/>
        <end position="868"/>
    </location>
</feature>
<gene>
    <name evidence="3" type="ORF">FYJ57_02270</name>
</gene>
<dbReference type="InterPro" id="IPR043775">
    <property type="entry name" value="DUF5717_N"/>
</dbReference>
<dbReference type="Proteomes" id="UP000440513">
    <property type="component" value="Unassembled WGS sequence"/>
</dbReference>
<evidence type="ECO:0000313" key="4">
    <source>
        <dbReference type="Proteomes" id="UP000440513"/>
    </source>
</evidence>
<proteinExistence type="predicted"/>
<evidence type="ECO:0000259" key="1">
    <source>
        <dbReference type="Pfam" id="PF18983"/>
    </source>
</evidence>
<evidence type="ECO:0000313" key="3">
    <source>
        <dbReference type="EMBL" id="MST65579.1"/>
    </source>
</evidence>
<dbReference type="InterPro" id="IPR043774">
    <property type="entry name" value="DUF5717_C"/>
</dbReference>
<comment type="caution">
    <text evidence="3">The sequence shown here is derived from an EMBL/GenBank/DDBJ whole genome shotgun (WGS) entry which is preliminary data.</text>
</comment>
<organism evidence="3 4">
    <name type="scientific">Oliverpabstia intestinalis</name>
    <dbReference type="NCBI Taxonomy" id="2606633"/>
    <lineage>
        <taxon>Bacteria</taxon>
        <taxon>Bacillati</taxon>
        <taxon>Bacillota</taxon>
        <taxon>Clostridia</taxon>
        <taxon>Lachnospirales</taxon>
        <taxon>Lachnospiraceae</taxon>
        <taxon>Oliverpabstia</taxon>
    </lineage>
</organism>
<feature type="domain" description="DUF5717" evidence="1">
    <location>
        <begin position="873"/>
        <end position="1177"/>
    </location>
</feature>
<evidence type="ECO:0000259" key="2">
    <source>
        <dbReference type="Pfam" id="PF18984"/>
    </source>
</evidence>
<name>A0A7X2P151_9FIRM</name>
<dbReference type="AlphaFoldDB" id="A0A7X2P151"/>
<dbReference type="Pfam" id="PF18983">
    <property type="entry name" value="DUF5717"/>
    <property type="match status" value="1"/>
</dbReference>
<reference evidence="3 4" key="1">
    <citation type="submission" date="2019-08" db="EMBL/GenBank/DDBJ databases">
        <title>In-depth cultivation of the pig gut microbiome towards novel bacterial diversity and tailored functional studies.</title>
        <authorList>
            <person name="Wylensek D."/>
            <person name="Hitch T.C.A."/>
            <person name="Clavel T."/>
        </authorList>
    </citation>
    <scope>NUCLEOTIDE SEQUENCE [LARGE SCALE GENOMIC DNA]</scope>
    <source>
        <strain evidence="3 4">BSM-380-WT-5A</strain>
    </source>
</reference>
<dbReference type="Pfam" id="PF18984">
    <property type="entry name" value="DUF5717_N"/>
    <property type="match status" value="1"/>
</dbReference>
<accession>A0A7X2P151</accession>
<dbReference type="RefSeq" id="WP_154431373.1">
    <property type="nucleotide sequence ID" value="NZ_VUMS01000003.1"/>
</dbReference>
<dbReference type="EMBL" id="VUMS01000003">
    <property type="protein sequence ID" value="MST65579.1"/>
    <property type="molecule type" value="Genomic_DNA"/>
</dbReference>
<protein>
    <submittedName>
        <fullName evidence="3">Uncharacterized protein</fullName>
    </submittedName>
</protein>